<organism evidence="2">
    <name type="scientific">Staphylococcus aureus</name>
    <dbReference type="NCBI Taxonomy" id="1280"/>
    <lineage>
        <taxon>Bacteria</taxon>
        <taxon>Bacillati</taxon>
        <taxon>Bacillota</taxon>
        <taxon>Bacilli</taxon>
        <taxon>Bacillales</taxon>
        <taxon>Staphylococcaceae</taxon>
        <taxon>Staphylococcus</taxon>
    </lineage>
</organism>
<protein>
    <submittedName>
        <fullName evidence="2">Putative transposase</fullName>
    </submittedName>
</protein>
<dbReference type="InterPro" id="IPR002560">
    <property type="entry name" value="Transposase_DDE"/>
</dbReference>
<proteinExistence type="predicted"/>
<dbReference type="AlphaFoldDB" id="L7PFI9"/>
<sequence length="59" mass="7196">MLRNTIYHPVFNNRFMEGINNKIKLIERISFGYRNFNNFKTCIMMIFSLYQVEKEDNQA</sequence>
<name>L7PFI9_STAAU</name>
<geneLocation type="plasmid" evidence="2">
    <name>pCH91</name>
</geneLocation>
<reference evidence="2" key="1">
    <citation type="journal article" date="2013" name="Nat. Commun.">
        <title>A regulatory role for Staphylococcus aureus toxin-antitoxin system PemIKSa.</title>
        <authorList>
            <person name="Bukowski M."/>
            <person name="Lyzen R."/>
            <person name="Helbin W.M."/>
            <person name="Bonar E."/>
            <person name="Szalewska-Palasz A."/>
            <person name="Wegrzyn G."/>
            <person name="Dubin G."/>
            <person name="Dubin A."/>
            <person name="Wladyka B."/>
        </authorList>
    </citation>
    <scope>NUCLEOTIDE SEQUENCE</scope>
    <source>
        <strain evidence="2">CH-91</strain>
        <plasmid evidence="2">pCH91</plasmid>
    </source>
</reference>
<gene>
    <name evidence="2" type="ORF">SACH_a08</name>
</gene>
<evidence type="ECO:0000313" key="2">
    <source>
        <dbReference type="EMBL" id="AFV70607.1"/>
    </source>
</evidence>
<evidence type="ECO:0000259" key="1">
    <source>
        <dbReference type="Pfam" id="PF01610"/>
    </source>
</evidence>
<keyword evidence="2" id="KW-0614">Plasmid</keyword>
<accession>L7PFI9</accession>
<feature type="domain" description="Transposase IS204/IS1001/IS1096/IS1165 DDE" evidence="1">
    <location>
        <begin position="6"/>
        <end position="42"/>
    </location>
</feature>
<dbReference type="Pfam" id="PF01610">
    <property type="entry name" value="DDE_Tnp_ISL3"/>
    <property type="match status" value="1"/>
</dbReference>
<dbReference type="EMBL" id="JQ619831">
    <property type="protein sequence ID" value="AFV70607.1"/>
    <property type="molecule type" value="Genomic_DNA"/>
</dbReference>